<dbReference type="PIRSF" id="PIRSF000331">
    <property type="entry name" value="HpaA_HpaB"/>
    <property type="match status" value="1"/>
</dbReference>
<dbReference type="AlphaFoldDB" id="A0A562DZF4"/>
<evidence type="ECO:0000313" key="7">
    <source>
        <dbReference type="Proteomes" id="UP000317573"/>
    </source>
</evidence>
<evidence type="ECO:0000313" key="6">
    <source>
        <dbReference type="EMBL" id="TWH14943.1"/>
    </source>
</evidence>
<keyword evidence="3" id="KW-0560">Oxidoreductase</keyword>
<reference evidence="6 7" key="1">
    <citation type="submission" date="2019-07" db="EMBL/GenBank/DDBJ databases">
        <title>Genome sequencing of lignin-degrading bacterial isolates.</title>
        <authorList>
            <person name="Gladden J."/>
        </authorList>
    </citation>
    <scope>NUCLEOTIDE SEQUENCE [LARGE SCALE GENOMIC DNA]</scope>
    <source>
        <strain evidence="6 7">J45</strain>
    </source>
</reference>
<dbReference type="GO" id="GO:0016627">
    <property type="term" value="F:oxidoreductase activity, acting on the CH-CH group of donors"/>
    <property type="evidence" value="ECO:0007669"/>
    <property type="project" value="InterPro"/>
</dbReference>
<feature type="domain" description="HpaB/PvcC/4-BUDH N-terminal" evidence="5">
    <location>
        <begin position="7"/>
        <end position="260"/>
    </location>
</feature>
<organism evidence="6 7">
    <name type="scientific">Rhodococcus rhodochrous J45</name>
    <dbReference type="NCBI Taxonomy" id="935266"/>
    <lineage>
        <taxon>Bacteria</taxon>
        <taxon>Bacillati</taxon>
        <taxon>Actinomycetota</taxon>
        <taxon>Actinomycetes</taxon>
        <taxon>Mycobacteriales</taxon>
        <taxon>Nocardiaceae</taxon>
        <taxon>Rhodococcus</taxon>
    </lineage>
</organism>
<gene>
    <name evidence="6" type="ORF">L618_003500000270</name>
</gene>
<evidence type="ECO:0000256" key="3">
    <source>
        <dbReference type="ARBA" id="ARBA00023002"/>
    </source>
</evidence>
<sequence>MAIRSSDAYRKGLSDDRRVFYRGAQVPDVTTHPELALAIDHSAICFDIAADRPDLAVTEVDGEAVSTFYIAPATADDLVRRGTLIEEVSRRGGGTIVLKEVGSDALFALLRATEGEGLDNARAFYQRVCRDDLALAVAQTDVKGNRTLGPSEQTDPDLYLHIVDEDDESITVRGAKTHTSFSANADELIVLPTRAMGPDDADYAVSFAIPIDTPGLALYVSPYAAGERNSFEFPLSTQHKLLESLTVFDNVRVPKDRVFLNRRPELAGPLALAFVDYHRFTAINYKLPLLDIIIGAATLIADANGISKAGHVKTKLTELITWSETVRGLAELAAIRSRPGEHGVQQPDPLAVNMAKYHFAHGFHNATAILTDLSGGLLATGPGGEDWDNPQIRAVLEKYYAAAVPAETRLRLLHFIADLTARDYGGYQSVLATHAEGSLEAEKLQIARSFDATRAVDYVRTLAGIVHL</sequence>
<keyword evidence="2" id="KW-0274">FAD</keyword>
<dbReference type="InterPro" id="IPR036250">
    <property type="entry name" value="AcylCo_DH-like_C"/>
</dbReference>
<evidence type="ECO:0000259" key="5">
    <source>
        <dbReference type="Pfam" id="PF11794"/>
    </source>
</evidence>
<accession>A0A562DZF4</accession>
<feature type="domain" description="HpaB/PvcC/4-BUDH C-terminal" evidence="4">
    <location>
        <begin position="273"/>
        <end position="464"/>
    </location>
</feature>
<dbReference type="InterPro" id="IPR024719">
    <property type="entry name" value="HpaB/PvcC/4-BUDH_C"/>
</dbReference>
<dbReference type="SUPFAM" id="SSF56645">
    <property type="entry name" value="Acyl-CoA dehydrogenase NM domain-like"/>
    <property type="match status" value="1"/>
</dbReference>
<dbReference type="InterPro" id="IPR024674">
    <property type="entry name" value="HpaB/PvcC/4-BUDH_N"/>
</dbReference>
<dbReference type="Gene3D" id="1.20.140.10">
    <property type="entry name" value="Butyryl-CoA Dehydrogenase, subunit A, domain 3"/>
    <property type="match status" value="1"/>
</dbReference>
<dbReference type="Pfam" id="PF11794">
    <property type="entry name" value="HpaB_N"/>
    <property type="match status" value="1"/>
</dbReference>
<keyword evidence="1" id="KW-0285">Flavoprotein</keyword>
<evidence type="ECO:0000259" key="4">
    <source>
        <dbReference type="Pfam" id="PF03241"/>
    </source>
</evidence>
<dbReference type="RefSeq" id="WP_145692539.1">
    <property type="nucleotide sequence ID" value="NZ_VLJT01000034.1"/>
</dbReference>
<protein>
    <submittedName>
        <fullName evidence="6">Aromatic ring hydroxylase</fullName>
    </submittedName>
</protein>
<dbReference type="EMBL" id="VLJT01000034">
    <property type="protein sequence ID" value="TWH14943.1"/>
    <property type="molecule type" value="Genomic_DNA"/>
</dbReference>
<comment type="caution">
    <text evidence="6">The sequence shown here is derived from an EMBL/GenBank/DDBJ whole genome shotgun (WGS) entry which is preliminary data.</text>
</comment>
<dbReference type="Pfam" id="PF03241">
    <property type="entry name" value="HpaB"/>
    <property type="match status" value="1"/>
</dbReference>
<dbReference type="InterPro" id="IPR046373">
    <property type="entry name" value="Acyl-CoA_Oxase/DH_mid-dom_sf"/>
</dbReference>
<name>A0A562DZF4_RHORH</name>
<dbReference type="Proteomes" id="UP000317573">
    <property type="component" value="Unassembled WGS sequence"/>
</dbReference>
<dbReference type="SUPFAM" id="SSF47203">
    <property type="entry name" value="Acyl-CoA dehydrogenase C-terminal domain-like"/>
    <property type="match status" value="1"/>
</dbReference>
<evidence type="ECO:0000256" key="1">
    <source>
        <dbReference type="ARBA" id="ARBA00022630"/>
    </source>
</evidence>
<dbReference type="PANTHER" id="PTHR36117:SF3">
    <property type="entry name" value="4-HYDROXYPHENYLACETATE 3-MONOOXYGENASE-RELATED"/>
    <property type="match status" value="1"/>
</dbReference>
<dbReference type="Gene3D" id="1.10.3140.10">
    <property type="entry name" value="4-hydroxybutyryl-coa dehydratase, domain 1"/>
    <property type="match status" value="1"/>
</dbReference>
<dbReference type="Gene3D" id="2.40.110.10">
    <property type="entry name" value="Butyryl-CoA Dehydrogenase, subunit A, domain 2"/>
    <property type="match status" value="1"/>
</dbReference>
<dbReference type="InterPro" id="IPR004925">
    <property type="entry name" value="HpaB/PvcC/4-BUDH"/>
</dbReference>
<dbReference type="PANTHER" id="PTHR36117">
    <property type="entry name" value="4-HYDROXYPHENYLACETATE 3-MONOOXYGENASE-RELATED"/>
    <property type="match status" value="1"/>
</dbReference>
<dbReference type="InterPro" id="IPR009100">
    <property type="entry name" value="AcylCoA_DH/oxidase_NM_dom_sf"/>
</dbReference>
<evidence type="ECO:0000256" key="2">
    <source>
        <dbReference type="ARBA" id="ARBA00022827"/>
    </source>
</evidence>
<proteinExistence type="predicted"/>